<dbReference type="GO" id="GO:0016757">
    <property type="term" value="F:glycosyltransferase activity"/>
    <property type="evidence" value="ECO:0007669"/>
    <property type="project" value="UniProtKB-KW"/>
</dbReference>
<dbReference type="SUPFAM" id="SSF53756">
    <property type="entry name" value="UDP-Glycosyltransferase/glycogen phosphorylase"/>
    <property type="match status" value="1"/>
</dbReference>
<sequence length="949" mass="106085">MRFHALLLYCLSSVTALAVAAKQPTLPIVDCSAQITTASGAIETSFSFKCQLAAFGAYLTEERESMRVVLAPGEEMIGCSPLTDVPDVNFEGSAVIVRRGECSFQEKLSHVGAAGAALMLLVNREETLLPLSTLEYQHITAVAVSVTKNDGDKLIQMVKTPTEIRLQLAPMNLVRQVRARLQFLVDINVPVVVYEEYADAKELLEPEMGSVDELLARILSESIQISQDEIKSKELVEFFLWSASQLSKWSFASDAALHASVAAAVVQIQLRTEGDRDSKDKDILLAAVRALTERGYYQHSISLLQTLSSSDTSTECLLPFLTFLQGDLKTSLYLPKGCKSSGFYAGIPSLKVAQAAFDRLKQFKKSDFDETCLKIAAGAINDTKSASTCCYVVNDASIINQDAVLQSRTFSSKFTEELFHSLVMTGVFLDELGSFDASLRFFDYAAQLCLSDKTTLELHQLLAVPIVFLSQIEMNSFFQELKSNLDEALLKKGSVEEKVVSPLGTAEDSTTKPKLRPENAAYLQYTITPPTMFIGYQGVDVLQLQQAVNKLRSSIYPSLSSSFEPHLPDDHKIRRIGFISTWFRAHSVGKLLLGIVQKLDRTKLHVSIYHCVHFLRDSDEVTDAFKRTADEFVELPKAQDLAVTILRLAQLDVAIFPELGMDEWTVLLSHHRVAPVQCVFWGHPITTGNPNIDYFISSQHFVSEDFDDPVDDQDFIQLSGYRRSAFSEQIVLFRGLSTIFRESKPLTAESKKFTRSMFYLPTNRRIYACPQTLMKLHPAFDEALAGILNQDDKAIIVLLASDTQLVWMEQLRRRFRQRFGRNSRRVFFLPTLPFDEFQALLTLADVVLDPFPFGGGVTTLDALQLGIPVVTFPAAQSVVHLAAGILRYMNVSECIAHSLEEYVQLAVSIAKDHEDIKQQLLEHRNDISRDESTIEDWNDFLETVTSRTI</sequence>
<keyword evidence="10" id="KW-1185">Reference proteome</keyword>
<dbReference type="CDD" id="cd00538">
    <property type="entry name" value="PA"/>
    <property type="match status" value="1"/>
</dbReference>
<keyword evidence="2" id="KW-0328">Glycosyltransferase</keyword>
<evidence type="ECO:0000313" key="9">
    <source>
        <dbReference type="EMBL" id="KAL3665494.1"/>
    </source>
</evidence>
<dbReference type="PANTHER" id="PTHR44835:SF1">
    <property type="entry name" value="PROTEIN O-GLCNAC TRANSFERASE"/>
    <property type="match status" value="1"/>
</dbReference>
<evidence type="ECO:0000256" key="3">
    <source>
        <dbReference type="ARBA" id="ARBA00022679"/>
    </source>
</evidence>
<evidence type="ECO:0000256" key="2">
    <source>
        <dbReference type="ARBA" id="ARBA00022676"/>
    </source>
</evidence>
<comment type="caution">
    <text evidence="9">The sequence shown here is derived from an EMBL/GenBank/DDBJ whole genome shotgun (WGS) entry which is preliminary data.</text>
</comment>
<comment type="pathway">
    <text evidence="1">Protein modification; protein glycosylation.</text>
</comment>
<evidence type="ECO:0008006" key="11">
    <source>
        <dbReference type="Google" id="ProtNLM"/>
    </source>
</evidence>
<dbReference type="Proteomes" id="UP001632037">
    <property type="component" value="Unassembled WGS sequence"/>
</dbReference>
<evidence type="ECO:0000259" key="7">
    <source>
        <dbReference type="Pfam" id="PF02225"/>
    </source>
</evidence>
<protein>
    <recommendedName>
        <fullName evidence="11">PA domain-containing protein</fullName>
    </recommendedName>
</protein>
<keyword evidence="5" id="KW-0802">TPR repeat</keyword>
<dbReference type="AlphaFoldDB" id="A0ABD3FKH4"/>
<evidence type="ECO:0000259" key="8">
    <source>
        <dbReference type="Pfam" id="PF13844"/>
    </source>
</evidence>
<evidence type="ECO:0000256" key="6">
    <source>
        <dbReference type="SAM" id="SignalP"/>
    </source>
</evidence>
<dbReference type="Gene3D" id="3.40.50.11380">
    <property type="match status" value="1"/>
</dbReference>
<dbReference type="Gene3D" id="3.50.30.30">
    <property type="match status" value="1"/>
</dbReference>
<dbReference type="Pfam" id="PF02225">
    <property type="entry name" value="PA"/>
    <property type="match status" value="1"/>
</dbReference>
<dbReference type="InterPro" id="IPR029489">
    <property type="entry name" value="OGT/SEC/SPY_C"/>
</dbReference>
<name>A0ABD3FKH4_9STRA</name>
<feature type="domain" description="O-GlcNAc transferase C-terminal" evidence="8">
    <location>
        <begin position="754"/>
        <end position="933"/>
    </location>
</feature>
<keyword evidence="3" id="KW-0808">Transferase</keyword>
<feature type="domain" description="PA" evidence="7">
    <location>
        <begin position="78"/>
        <end position="154"/>
    </location>
</feature>
<dbReference type="PANTHER" id="PTHR44835">
    <property type="entry name" value="UDP-N-ACETYLGLUCOSAMINE--PEPTIDE N-ACETYLGLUCOSAMINYLTRANSFERASE SPINDLY-RELATED"/>
    <property type="match status" value="1"/>
</dbReference>
<keyword evidence="6" id="KW-0732">Signal</keyword>
<dbReference type="InterPro" id="IPR003137">
    <property type="entry name" value="PA_domain"/>
</dbReference>
<accession>A0ABD3FKH4</accession>
<organism evidence="9 10">
    <name type="scientific">Phytophthora oleae</name>
    <dbReference type="NCBI Taxonomy" id="2107226"/>
    <lineage>
        <taxon>Eukaryota</taxon>
        <taxon>Sar</taxon>
        <taxon>Stramenopiles</taxon>
        <taxon>Oomycota</taxon>
        <taxon>Peronosporomycetes</taxon>
        <taxon>Peronosporales</taxon>
        <taxon>Peronosporaceae</taxon>
        <taxon>Phytophthora</taxon>
    </lineage>
</organism>
<dbReference type="Gene3D" id="3.40.50.2000">
    <property type="entry name" value="Glycogen Phosphorylase B"/>
    <property type="match status" value="1"/>
</dbReference>
<feature type="signal peptide" evidence="6">
    <location>
        <begin position="1"/>
        <end position="16"/>
    </location>
</feature>
<evidence type="ECO:0000313" key="10">
    <source>
        <dbReference type="Proteomes" id="UP001632037"/>
    </source>
</evidence>
<dbReference type="Pfam" id="PF13844">
    <property type="entry name" value="Glyco_transf_41"/>
    <property type="match status" value="1"/>
</dbReference>
<feature type="chain" id="PRO_5044814581" description="PA domain-containing protein" evidence="6">
    <location>
        <begin position="17"/>
        <end position="949"/>
    </location>
</feature>
<dbReference type="InterPro" id="IPR051939">
    <property type="entry name" value="Glycosyltr_41/O-GlcNAc_trsf"/>
</dbReference>
<proteinExistence type="predicted"/>
<evidence type="ECO:0000256" key="5">
    <source>
        <dbReference type="ARBA" id="ARBA00022803"/>
    </source>
</evidence>
<gene>
    <name evidence="9" type="ORF">V7S43_009529</name>
</gene>
<reference evidence="9 10" key="1">
    <citation type="submission" date="2024-09" db="EMBL/GenBank/DDBJ databases">
        <title>Genome sequencing and assembly of Phytophthora oleae, isolate VK10A, causative agent of rot of olive drupes.</title>
        <authorList>
            <person name="Conti Taguali S."/>
            <person name="Riolo M."/>
            <person name="La Spada F."/>
            <person name="Cacciola S.O."/>
            <person name="Dionisio G."/>
        </authorList>
    </citation>
    <scope>NUCLEOTIDE SEQUENCE [LARGE SCALE GENOMIC DNA]</scope>
    <source>
        <strain evidence="9 10">VK10A</strain>
    </source>
</reference>
<keyword evidence="4" id="KW-0677">Repeat</keyword>
<evidence type="ECO:0000256" key="4">
    <source>
        <dbReference type="ARBA" id="ARBA00022737"/>
    </source>
</evidence>
<evidence type="ECO:0000256" key="1">
    <source>
        <dbReference type="ARBA" id="ARBA00004922"/>
    </source>
</evidence>
<dbReference type="EMBL" id="JBIMZQ010000020">
    <property type="protein sequence ID" value="KAL3665494.1"/>
    <property type="molecule type" value="Genomic_DNA"/>
</dbReference>